<dbReference type="GO" id="GO:0016491">
    <property type="term" value="F:oxidoreductase activity"/>
    <property type="evidence" value="ECO:0007669"/>
    <property type="project" value="UniProtKB-KW"/>
</dbReference>
<dbReference type="SUPFAM" id="SSF51735">
    <property type="entry name" value="NAD(P)-binding Rossmann-fold domains"/>
    <property type="match status" value="1"/>
</dbReference>
<evidence type="ECO:0000313" key="5">
    <source>
        <dbReference type="Proteomes" id="UP000712673"/>
    </source>
</evidence>
<proteinExistence type="inferred from homology"/>
<evidence type="ECO:0000256" key="1">
    <source>
        <dbReference type="ARBA" id="ARBA00006484"/>
    </source>
</evidence>
<dbReference type="Gene3D" id="3.40.50.720">
    <property type="entry name" value="NAD(P)-binding Rossmann-like Domain"/>
    <property type="match status" value="1"/>
</dbReference>
<dbReference type="Proteomes" id="UP000712673">
    <property type="component" value="Unassembled WGS sequence"/>
</dbReference>
<comment type="similarity">
    <text evidence="1">Belongs to the short-chain dehydrogenases/reductases (SDR) family.</text>
</comment>
<dbReference type="EMBL" id="VGLS01001147">
    <property type="protein sequence ID" value="MBM3227008.1"/>
    <property type="molecule type" value="Genomic_DNA"/>
</dbReference>
<dbReference type="PANTHER" id="PTHR43477">
    <property type="entry name" value="DIHYDROANTICAPSIN 7-DEHYDROGENASE"/>
    <property type="match status" value="1"/>
</dbReference>
<evidence type="ECO:0000256" key="2">
    <source>
        <dbReference type="ARBA" id="ARBA00023002"/>
    </source>
</evidence>
<dbReference type="Pfam" id="PF13561">
    <property type="entry name" value="adh_short_C2"/>
    <property type="match status" value="1"/>
</dbReference>
<gene>
    <name evidence="4" type="ORF">FJZ47_24845</name>
</gene>
<dbReference type="InterPro" id="IPR051122">
    <property type="entry name" value="SDR_DHRS6-like"/>
</dbReference>
<dbReference type="PANTHER" id="PTHR43477:SF1">
    <property type="entry name" value="DIHYDROANTICAPSIN 7-DEHYDROGENASE"/>
    <property type="match status" value="1"/>
</dbReference>
<dbReference type="AlphaFoldDB" id="A0A938B6S4"/>
<sequence length="75" mass="8112">EGIRANSVHPGPIETPMTEARRSDPDVYKLTVGRIPLGRYGQPDDVAYGVLFLASDESSYMTGSELVIDGGWTAQ</sequence>
<feature type="region of interest" description="Disordered" evidence="3">
    <location>
        <begin position="1"/>
        <end position="22"/>
    </location>
</feature>
<dbReference type="InterPro" id="IPR002347">
    <property type="entry name" value="SDR_fam"/>
</dbReference>
<name>A0A938B6S4_UNCTE</name>
<accession>A0A938B6S4</accession>
<reference evidence="4" key="1">
    <citation type="submission" date="2019-03" db="EMBL/GenBank/DDBJ databases">
        <title>Lake Tanganyika Metagenome-Assembled Genomes (MAGs).</title>
        <authorList>
            <person name="Tran P."/>
        </authorList>
    </citation>
    <scope>NUCLEOTIDE SEQUENCE</scope>
    <source>
        <strain evidence="4">K_DeepCast_65m_m2_066</strain>
    </source>
</reference>
<feature type="non-terminal residue" evidence="4">
    <location>
        <position position="1"/>
    </location>
</feature>
<organism evidence="4 5">
    <name type="scientific">Tectimicrobiota bacterium</name>
    <dbReference type="NCBI Taxonomy" id="2528274"/>
    <lineage>
        <taxon>Bacteria</taxon>
        <taxon>Pseudomonadati</taxon>
        <taxon>Nitrospinota/Tectimicrobiota group</taxon>
        <taxon>Candidatus Tectimicrobiota</taxon>
    </lineage>
</organism>
<evidence type="ECO:0000256" key="3">
    <source>
        <dbReference type="SAM" id="MobiDB-lite"/>
    </source>
</evidence>
<evidence type="ECO:0000313" key="4">
    <source>
        <dbReference type="EMBL" id="MBM3227008.1"/>
    </source>
</evidence>
<dbReference type="PRINTS" id="PR00081">
    <property type="entry name" value="GDHRDH"/>
</dbReference>
<comment type="caution">
    <text evidence="4">The sequence shown here is derived from an EMBL/GenBank/DDBJ whole genome shotgun (WGS) entry which is preliminary data.</text>
</comment>
<keyword evidence="2" id="KW-0560">Oxidoreductase</keyword>
<dbReference type="InterPro" id="IPR036291">
    <property type="entry name" value="NAD(P)-bd_dom_sf"/>
</dbReference>
<protein>
    <submittedName>
        <fullName evidence="4">SDR family oxidoreductase</fullName>
    </submittedName>
</protein>